<dbReference type="EMBL" id="JADEXP010000256">
    <property type="protein sequence ID" value="MBE9069281.1"/>
    <property type="molecule type" value="Genomic_DNA"/>
</dbReference>
<evidence type="ECO:0000313" key="2">
    <source>
        <dbReference type="Proteomes" id="UP000615026"/>
    </source>
</evidence>
<protein>
    <submittedName>
        <fullName evidence="1">Uncharacterized protein</fullName>
    </submittedName>
</protein>
<sequence>MRNVGHAGIWVTEAAGQELLGTVYCDRILSLLSEGDGYRQLLVALN</sequence>
<comment type="caution">
    <text evidence="1">The sequence shown here is derived from an EMBL/GenBank/DDBJ whole genome shotgun (WGS) entry which is preliminary data.</text>
</comment>
<gene>
    <name evidence="1" type="ORF">IQ260_21800</name>
</gene>
<evidence type="ECO:0000313" key="1">
    <source>
        <dbReference type="EMBL" id="MBE9069281.1"/>
    </source>
</evidence>
<accession>A0A928ZXG1</accession>
<organism evidence="1 2">
    <name type="scientific">Leptolyngbya cf. ectocarpi LEGE 11479</name>
    <dbReference type="NCBI Taxonomy" id="1828722"/>
    <lineage>
        <taxon>Bacteria</taxon>
        <taxon>Bacillati</taxon>
        <taxon>Cyanobacteriota</taxon>
        <taxon>Cyanophyceae</taxon>
        <taxon>Leptolyngbyales</taxon>
        <taxon>Leptolyngbyaceae</taxon>
        <taxon>Leptolyngbya group</taxon>
        <taxon>Leptolyngbya</taxon>
    </lineage>
</organism>
<keyword evidence="2" id="KW-1185">Reference proteome</keyword>
<reference evidence="1" key="1">
    <citation type="submission" date="2020-10" db="EMBL/GenBank/DDBJ databases">
        <authorList>
            <person name="Castelo-Branco R."/>
            <person name="Eusebio N."/>
            <person name="Adriana R."/>
            <person name="Vieira A."/>
            <person name="Brugerolle De Fraissinette N."/>
            <person name="Rezende De Castro R."/>
            <person name="Schneider M.P."/>
            <person name="Vasconcelos V."/>
            <person name="Leao P.N."/>
        </authorList>
    </citation>
    <scope>NUCLEOTIDE SEQUENCE</scope>
    <source>
        <strain evidence="1">LEGE 11479</strain>
    </source>
</reference>
<proteinExistence type="predicted"/>
<dbReference type="AlphaFoldDB" id="A0A928ZXG1"/>
<dbReference type="Proteomes" id="UP000615026">
    <property type="component" value="Unassembled WGS sequence"/>
</dbReference>
<name>A0A928ZXG1_LEPEC</name>
<dbReference type="RefSeq" id="WP_193995194.1">
    <property type="nucleotide sequence ID" value="NZ_JADEXP010000256.1"/>
</dbReference>